<feature type="region of interest" description="Disordered" evidence="14">
    <location>
        <begin position="100"/>
        <end position="128"/>
    </location>
</feature>
<reference evidence="17" key="1">
    <citation type="submission" date="2019-04" db="EMBL/GenBank/DDBJ databases">
        <title>Genome assembly of Zosterops borbonicus 15179.</title>
        <authorList>
            <person name="Leroy T."/>
            <person name="Anselmetti Y."/>
            <person name="Tilak M.-K."/>
            <person name="Nabholz B."/>
        </authorList>
    </citation>
    <scope>NUCLEOTIDE SEQUENCE</scope>
    <source>
        <strain evidence="17">HGM_15179</strain>
        <tissue evidence="17">Muscle</tissue>
    </source>
</reference>
<accession>A0A8K1D7R5</accession>
<sequence length="725" mass="80699">FPSLPRLPQAPGSRGFLHSEDEVALPCIHKLVAASSFSKPKVLTATSSLKFIPEELTVFCRDFRLLHFYFPENGLAPQAFRVANAIAQAREAAAWLGDDAEGHHGWSCPSPEEEEEEEEDEDEEEESLSTTLLFESLRDWEKELQRLGAEGWRVSAVNERFDMAPSLPQYLWVPSGLLDHDLKRTFAHFQERRVPRLCWHHPGGGDLLRAASFHPASEPGSEDVRCLEMLLLGDRGPCVLADVAELPTLAEIQLAHLRLQGLCTGAVAEEKWLSAVEGTRWLEHVRTCLRKAVEVVSLLAGKRCSVVLQEPSDRDLNCLLASLVQLLGDPHARSLPGFQSLVQREWVAAGHPFPRRLGLLRRDTPREEAPVFLLFLDCTWQLLWQFPAHFGFTEAFLLALHDSSFSPYFSTFRFSCQRQRGLSGLSRLPNQTYRPMGGWQEPGGHRGDPHSCTFPPVWAWGRRYSRQQQEKFRNPMGLLAPAEPLAPGKPLREAYALTSHATVYVGGLDEKVSEPLLWELFLQAGPVVNTHMPKDRVTGQHQGYGFVEFLSEEDADYAIKIMNMIKLYGKPIRVNKASAHNKNLDVGANIFIGNLDPEIDEKLLYDTFSAFGVILQTPKIMRDPDTGNSKGYAFINFASFDASDAAIEAMNGQYLCNRPITVSYAFKKDSKGERHGSAAERLLAAQNPLSQADRPHQLFADAPPPPSVPTPVVTALGPGVTPPGG</sequence>
<dbReference type="PROSITE" id="PS50102">
    <property type="entry name" value="RRM"/>
    <property type="match status" value="2"/>
</dbReference>
<dbReference type="PROSITE" id="PS51339">
    <property type="entry name" value="PPASE_MYOTUBULARIN"/>
    <property type="match status" value="1"/>
</dbReference>
<dbReference type="Gene3D" id="3.30.70.330">
    <property type="match status" value="2"/>
</dbReference>
<keyword evidence="4" id="KW-0507">mRNA processing</keyword>
<evidence type="ECO:0000256" key="8">
    <source>
        <dbReference type="ARBA" id="ARBA00023187"/>
    </source>
</evidence>
<dbReference type="InterPro" id="IPR010569">
    <property type="entry name" value="Myotubularin-like_Pase_dom"/>
</dbReference>
<evidence type="ECO:0000256" key="10">
    <source>
        <dbReference type="ARBA" id="ARBA00053340"/>
    </source>
</evidence>
<dbReference type="InterPro" id="IPR052084">
    <property type="entry name" value="SF3B4_spliceosome_assoc"/>
</dbReference>
<dbReference type="SUPFAM" id="SSF54928">
    <property type="entry name" value="RNA-binding domain, RBD"/>
    <property type="match status" value="1"/>
</dbReference>
<comment type="similarity">
    <text evidence="3">Belongs to the SF3B4 family.</text>
</comment>
<keyword evidence="8" id="KW-0508">mRNA splicing</keyword>
<dbReference type="AlphaFoldDB" id="A0A8K1D7R5"/>
<evidence type="ECO:0000313" key="17">
    <source>
        <dbReference type="EMBL" id="TRZ07455.1"/>
    </source>
</evidence>
<evidence type="ECO:0000256" key="4">
    <source>
        <dbReference type="ARBA" id="ARBA00022664"/>
    </source>
</evidence>
<dbReference type="OrthoDB" id="271628at2759"/>
<dbReference type="GO" id="GO:0003723">
    <property type="term" value="F:RNA binding"/>
    <property type="evidence" value="ECO:0007669"/>
    <property type="project" value="UniProtKB-UniRule"/>
</dbReference>
<evidence type="ECO:0000256" key="9">
    <source>
        <dbReference type="ARBA" id="ARBA00023242"/>
    </source>
</evidence>
<dbReference type="GO" id="GO:0005730">
    <property type="term" value="C:nucleolus"/>
    <property type="evidence" value="ECO:0007669"/>
    <property type="project" value="TreeGrafter"/>
</dbReference>
<evidence type="ECO:0000256" key="11">
    <source>
        <dbReference type="ARBA" id="ARBA00063006"/>
    </source>
</evidence>
<dbReference type="SMART" id="SM00360">
    <property type="entry name" value="RRM"/>
    <property type="match status" value="2"/>
</dbReference>
<evidence type="ECO:0000256" key="2">
    <source>
        <dbReference type="ARBA" id="ARBA00007471"/>
    </source>
</evidence>
<dbReference type="InterPro" id="IPR034158">
    <property type="entry name" value="SF3B4_RRM1"/>
</dbReference>
<evidence type="ECO:0000259" key="15">
    <source>
        <dbReference type="PROSITE" id="PS50102"/>
    </source>
</evidence>
<evidence type="ECO:0000256" key="7">
    <source>
        <dbReference type="ARBA" id="ARBA00022884"/>
    </source>
</evidence>
<comment type="caution">
    <text evidence="17">The sequence shown here is derived from an EMBL/GenBank/DDBJ whole genome shotgun (WGS) entry which is preliminary data.</text>
</comment>
<evidence type="ECO:0000259" key="16">
    <source>
        <dbReference type="PROSITE" id="PS51339"/>
    </source>
</evidence>
<dbReference type="InterPro" id="IPR012677">
    <property type="entry name" value="Nucleotide-bd_a/b_plait_sf"/>
</dbReference>
<dbReference type="CDD" id="cd12335">
    <property type="entry name" value="RRM2_SF3B4"/>
    <property type="match status" value="1"/>
</dbReference>
<feature type="compositionally biased region" description="Acidic residues" evidence="14">
    <location>
        <begin position="111"/>
        <end position="127"/>
    </location>
</feature>
<comment type="similarity">
    <text evidence="2">Belongs to the protein-tyrosine phosphatase family. Non-receptor class myotubularin subfamily.</text>
</comment>
<feature type="domain" description="Myotubularin phosphatase" evidence="16">
    <location>
        <begin position="134"/>
        <end position="504"/>
    </location>
</feature>
<dbReference type="PANTHER" id="PTHR48030">
    <property type="entry name" value="SPLICING FACTOR 3B SUBUNIT 4"/>
    <property type="match status" value="1"/>
</dbReference>
<name>A0A8K1D7R5_9PASS</name>
<comment type="subunit">
    <text evidence="11">Component of the 17S U2 SnRNP complex, a ribonucleoprotein complex that contains small nuclear RNA (snRNA) U2 and a number of specific proteins. Part of the SF3B subcomplex of the 17S U2 SnRNP complex. SF3B associates with the splicing subcomplex SF3A and a 12S RNA unit to form the U2 small nuclear ribonucleoproteins complex (U2 snRNP). SF3B4 has been found in complex spliceosome 'B' and 'C' as well. Component of the minor (U12-type spliceosome) spliceosome. Found in a complex with PRMT9, SF3B2 and SF3B4.</text>
</comment>
<feature type="domain" description="RRM" evidence="15">
    <location>
        <begin position="588"/>
        <end position="667"/>
    </location>
</feature>
<dbReference type="FunFam" id="3.30.70.330:FF:000059">
    <property type="entry name" value="splicing factor 3B subunit 4"/>
    <property type="match status" value="1"/>
</dbReference>
<proteinExistence type="inferred from homology"/>
<dbReference type="CDD" id="cd12334">
    <property type="entry name" value="RRM1_SF3B4"/>
    <property type="match status" value="1"/>
</dbReference>
<organism evidence="17 18">
    <name type="scientific">Zosterops borbonicus</name>
    <dbReference type="NCBI Taxonomy" id="364589"/>
    <lineage>
        <taxon>Eukaryota</taxon>
        <taxon>Metazoa</taxon>
        <taxon>Chordata</taxon>
        <taxon>Craniata</taxon>
        <taxon>Vertebrata</taxon>
        <taxon>Euteleostomi</taxon>
        <taxon>Archelosauria</taxon>
        <taxon>Archosauria</taxon>
        <taxon>Dinosauria</taxon>
        <taxon>Saurischia</taxon>
        <taxon>Theropoda</taxon>
        <taxon>Coelurosauria</taxon>
        <taxon>Aves</taxon>
        <taxon>Neognathae</taxon>
        <taxon>Neoaves</taxon>
        <taxon>Telluraves</taxon>
        <taxon>Australaves</taxon>
        <taxon>Passeriformes</taxon>
        <taxon>Sylvioidea</taxon>
        <taxon>Zosteropidae</taxon>
        <taxon>Zosterops</taxon>
    </lineage>
</organism>
<dbReference type="FunFam" id="3.30.70.330:FF:000141">
    <property type="entry name" value="Splicing factor 3b subunit 4"/>
    <property type="match status" value="1"/>
</dbReference>
<evidence type="ECO:0000256" key="14">
    <source>
        <dbReference type="SAM" id="MobiDB-lite"/>
    </source>
</evidence>
<evidence type="ECO:0000256" key="3">
    <source>
        <dbReference type="ARBA" id="ARBA00008363"/>
    </source>
</evidence>
<feature type="domain" description="RRM" evidence="15">
    <location>
        <begin position="501"/>
        <end position="579"/>
    </location>
</feature>
<dbReference type="InterPro" id="IPR000504">
    <property type="entry name" value="RRM_dom"/>
</dbReference>
<dbReference type="GO" id="GO:0048026">
    <property type="term" value="P:positive regulation of mRNA splicing, via spliceosome"/>
    <property type="evidence" value="ECO:0007669"/>
    <property type="project" value="TreeGrafter"/>
</dbReference>
<dbReference type="GO" id="GO:0071011">
    <property type="term" value="C:precatalytic spliceosome"/>
    <property type="evidence" value="ECO:0007669"/>
    <property type="project" value="TreeGrafter"/>
</dbReference>
<dbReference type="InterPro" id="IPR034159">
    <property type="entry name" value="SF3B4_RRM2"/>
</dbReference>
<dbReference type="GO" id="GO:0005686">
    <property type="term" value="C:U2 snRNP"/>
    <property type="evidence" value="ECO:0007669"/>
    <property type="project" value="TreeGrafter"/>
</dbReference>
<dbReference type="EMBL" id="SWJQ01001770">
    <property type="protein sequence ID" value="TRZ07455.1"/>
    <property type="molecule type" value="Genomic_DNA"/>
</dbReference>
<evidence type="ECO:0000256" key="5">
    <source>
        <dbReference type="ARBA" id="ARBA00022728"/>
    </source>
</evidence>
<dbReference type="Proteomes" id="UP000796761">
    <property type="component" value="Unassembled WGS sequence"/>
</dbReference>
<evidence type="ECO:0000256" key="1">
    <source>
        <dbReference type="ARBA" id="ARBA00004123"/>
    </source>
</evidence>
<feature type="non-terminal residue" evidence="17">
    <location>
        <position position="1"/>
    </location>
</feature>
<keyword evidence="6" id="KW-0677">Repeat</keyword>
<evidence type="ECO:0000313" key="18">
    <source>
        <dbReference type="Proteomes" id="UP000796761"/>
    </source>
</evidence>
<keyword evidence="7 13" id="KW-0694">RNA-binding</keyword>
<dbReference type="SUPFAM" id="SSF52799">
    <property type="entry name" value="(Phosphotyrosine protein) phosphatases II"/>
    <property type="match status" value="1"/>
</dbReference>
<gene>
    <name evidence="17" type="ORF">HGM15179_019648</name>
</gene>
<dbReference type="InterPro" id="IPR035979">
    <property type="entry name" value="RBD_domain_sf"/>
</dbReference>
<evidence type="ECO:0000256" key="6">
    <source>
        <dbReference type="ARBA" id="ARBA00022737"/>
    </source>
</evidence>
<evidence type="ECO:0000256" key="12">
    <source>
        <dbReference type="ARBA" id="ARBA00070533"/>
    </source>
</evidence>
<comment type="function">
    <text evidence="10">Component of the 17S U2 SnRNP complex of the spliceosome, a large ribonucleoprotein complex that removes introns from transcribed pre-mRNAs. The 17S U2 SnRNP complex (1) directly participates in early spliceosome assembly and (2) mediates recognition of the intron branch site during pre-mRNA splicing by promoting the selection of the pre-mRNA branch-site adenosine, the nucleophile for the first step of splicing. Within the 17S U2 SnRNP complex, SF3B4 is part of the SF3B subcomplex, which is required for 'A' complex assembly formed by the stable binding of U2 snRNP to the branchpoint sequence in pre-mRNA. Sequence independent binding of SF3A and SF3B subcomplexes upstream of the branch site is essential, it may anchor U2 snRNP to the pre-mRNA. May also be involved in the assembly of the 'E' complex. Also acts as a component of the minor spliceosome, which is involved in the splicing of U12-type introns in pre-mRNAs.</text>
</comment>
<keyword evidence="5" id="KW-0747">Spliceosome</keyword>
<keyword evidence="18" id="KW-1185">Reference proteome</keyword>
<dbReference type="Pfam" id="PF06602">
    <property type="entry name" value="Myotub-related"/>
    <property type="match status" value="2"/>
</dbReference>
<protein>
    <recommendedName>
        <fullName evidence="12">Splicing factor 3B subunit 4</fullName>
    </recommendedName>
</protein>
<comment type="subcellular location">
    <subcellularLocation>
        <location evidence="1">Nucleus</location>
    </subcellularLocation>
</comment>
<dbReference type="Pfam" id="PF00076">
    <property type="entry name" value="RRM_1"/>
    <property type="match status" value="2"/>
</dbReference>
<dbReference type="InterPro" id="IPR029021">
    <property type="entry name" value="Prot-tyrosine_phosphatase-like"/>
</dbReference>
<dbReference type="PANTHER" id="PTHR48030:SF3">
    <property type="entry name" value="SPLICING FACTOR 3B SUBUNIT 4"/>
    <property type="match status" value="1"/>
</dbReference>
<keyword evidence="9" id="KW-0539">Nucleus</keyword>
<evidence type="ECO:0000256" key="13">
    <source>
        <dbReference type="PROSITE-ProRule" id="PRU00176"/>
    </source>
</evidence>
<dbReference type="GO" id="GO:0000398">
    <property type="term" value="P:mRNA splicing, via spliceosome"/>
    <property type="evidence" value="ECO:0007669"/>
    <property type="project" value="UniProtKB-ARBA"/>
</dbReference>
<feature type="region of interest" description="Disordered" evidence="14">
    <location>
        <begin position="693"/>
        <end position="725"/>
    </location>
</feature>